<sequence>MTEKIYTQENSDYLKNNPTWHVEDSPWKAKQIIKMLDRNPLEIKSIAEVGCGVGEILNQLHHKLKNDINYTGYDVSIDAISQAKKREKERLQFKHTNFLETENRYDLLLMMDVFEHVDDYLGFIRSCRKKANYTIFHIPLDIDVLGVLRNVPMKTREAVGHLHYFTKQTALATLEDCGYEIIDSFYTAGMLDLPNKKLKTRIAAIPRKLMFKINKDFTVKLMGGYSLLVLAK</sequence>
<protein>
    <submittedName>
        <fullName evidence="1">Class I SAM-dependent methyltransferase</fullName>
        <ecNumber evidence="1">2.1.1.222</ecNumber>
        <ecNumber evidence="1">2.1.1.64</ecNumber>
    </submittedName>
</protein>
<dbReference type="EC" id="2.1.1.222" evidence="1"/>
<dbReference type="EMBL" id="JBHTBN010000003">
    <property type="protein sequence ID" value="MFC7357387.1"/>
    <property type="molecule type" value="Genomic_DNA"/>
</dbReference>
<dbReference type="EC" id="2.1.1.64" evidence="1"/>
<name>A0ABW2MTH5_9FLAO</name>
<dbReference type="Pfam" id="PF13489">
    <property type="entry name" value="Methyltransf_23"/>
    <property type="match status" value="1"/>
</dbReference>
<gene>
    <name evidence="1" type="ORF">ACFQO1_06795</name>
</gene>
<keyword evidence="2" id="KW-1185">Reference proteome</keyword>
<evidence type="ECO:0000313" key="2">
    <source>
        <dbReference type="Proteomes" id="UP001596415"/>
    </source>
</evidence>
<keyword evidence="1" id="KW-0808">Transferase</keyword>
<evidence type="ECO:0000313" key="1">
    <source>
        <dbReference type="EMBL" id="MFC7357387.1"/>
    </source>
</evidence>
<keyword evidence="1" id="KW-0489">Methyltransferase</keyword>
<proteinExistence type="predicted"/>
<dbReference type="RefSeq" id="WP_380217235.1">
    <property type="nucleotide sequence ID" value="NZ_JBHTBN010000003.1"/>
</dbReference>
<dbReference type="GO" id="GO:0032259">
    <property type="term" value="P:methylation"/>
    <property type="evidence" value="ECO:0007669"/>
    <property type="project" value="UniProtKB-KW"/>
</dbReference>
<dbReference type="Proteomes" id="UP001596415">
    <property type="component" value="Unassembled WGS sequence"/>
</dbReference>
<dbReference type="GO" id="GO:0102208">
    <property type="term" value="F:2-polyprenyl-6-hydroxyphenol methylase activity"/>
    <property type="evidence" value="ECO:0007669"/>
    <property type="project" value="UniProtKB-EC"/>
</dbReference>
<dbReference type="CDD" id="cd02440">
    <property type="entry name" value="AdoMet_MTases"/>
    <property type="match status" value="1"/>
</dbReference>
<comment type="caution">
    <text evidence="1">The sequence shown here is derived from an EMBL/GenBank/DDBJ whole genome shotgun (WGS) entry which is preliminary data.</text>
</comment>
<dbReference type="GO" id="GO:0061542">
    <property type="term" value="F:3-demethylubiquinol 3-O-methyltransferase activity"/>
    <property type="evidence" value="ECO:0007669"/>
    <property type="project" value="UniProtKB-EC"/>
</dbReference>
<dbReference type="InterPro" id="IPR029063">
    <property type="entry name" value="SAM-dependent_MTases_sf"/>
</dbReference>
<reference evidence="2" key="1">
    <citation type="journal article" date="2019" name="Int. J. Syst. Evol. Microbiol.">
        <title>The Global Catalogue of Microorganisms (GCM) 10K type strain sequencing project: providing services to taxonomists for standard genome sequencing and annotation.</title>
        <authorList>
            <consortium name="The Broad Institute Genomics Platform"/>
            <consortium name="The Broad Institute Genome Sequencing Center for Infectious Disease"/>
            <person name="Wu L."/>
            <person name="Ma J."/>
        </authorList>
    </citation>
    <scope>NUCLEOTIDE SEQUENCE [LARGE SCALE GENOMIC DNA]</scope>
    <source>
        <strain evidence="2">CGMCC 1.16306</strain>
    </source>
</reference>
<accession>A0ABW2MTH5</accession>
<organism evidence="1 2">
    <name type="scientific">Jejudonia soesokkakensis</name>
    <dbReference type="NCBI Taxonomy" id="1323432"/>
    <lineage>
        <taxon>Bacteria</taxon>
        <taxon>Pseudomonadati</taxon>
        <taxon>Bacteroidota</taxon>
        <taxon>Flavobacteriia</taxon>
        <taxon>Flavobacteriales</taxon>
        <taxon>Flavobacteriaceae</taxon>
        <taxon>Jejudonia</taxon>
    </lineage>
</organism>
<dbReference type="Gene3D" id="3.40.50.150">
    <property type="entry name" value="Vaccinia Virus protein VP39"/>
    <property type="match status" value="1"/>
</dbReference>
<dbReference type="SUPFAM" id="SSF53335">
    <property type="entry name" value="S-adenosyl-L-methionine-dependent methyltransferases"/>
    <property type="match status" value="1"/>
</dbReference>